<dbReference type="Pfam" id="PF13641">
    <property type="entry name" value="Glyco_tranf_2_3"/>
    <property type="match status" value="1"/>
</dbReference>
<feature type="transmembrane region" description="Helical" evidence="7">
    <location>
        <begin position="203"/>
        <end position="220"/>
    </location>
</feature>
<comment type="subcellular location">
    <subcellularLocation>
        <location evidence="1">Membrane</location>
        <topology evidence="1">Multi-pass membrane protein</topology>
    </subcellularLocation>
</comment>
<protein>
    <submittedName>
        <fullName evidence="8">Glycosyltransferase</fullName>
    </submittedName>
</protein>
<sequence length="654" mass="73323">MRQGEYFQSGGEVSSLVVGSDPQRFPAFWDGAPQAEVDSERAFLKKLGFSKPFLEILAKRATSNGTSLEAELLADGRVREDAYYGALARVLELPFLPDIDPATIADRPGVDTQLLLPRMVRCHLPDRAPAIAIVPSAREIANGEAQICCMLGIRQRVVVTTPSAIRSAVWRVGAIRRGKQASEALFDARPDLSARIVISGQQGFVAGLCLTPIALSFFLLPSASLLVMHMLLSLCYFLALWIRGLASVLGEILTKQRPLRDPGELPVYTVLVALYQEQEVVAQLVDRLNKLNWPRSRLDIKLVCEERDNDTIQALRNLELKPEYEIVTVPDVGPRTKPKALNYALEAARGDYVVIYDAEDRPHPDQLLEAFQRFQLRPDDVACLQAPLIVSNAQEGWLSALFALEYAGLFRRILPLLGDLRQPMPLGGTSNHFRIGPLRSAGGWDPFNVTEDADLGLRFHRLGYRAEMIRRPTLEDAPTDKRVWLAQRSRWMKGWMQTWLVLMRQPRKLSGELGPAGTLVFHVMITGMLLSALGHPLIVGFVALAIWRLLNIGFSTPLEQMLLALDSFNTFGSYVLFVAMGYKAMSMDERRRVGDKWRYVPLYWLLISLAAWRALIELYTNPFLWRKTPHRPAVRMAKTAETDAVEGSSLQSTR</sequence>
<proteinExistence type="predicted"/>
<gene>
    <name evidence="8" type="ORF">JJB09_10595</name>
</gene>
<keyword evidence="9" id="KW-1185">Reference proteome</keyword>
<dbReference type="AlphaFoldDB" id="A0A936YTH7"/>
<keyword evidence="4 7" id="KW-0812">Transmembrane</keyword>
<dbReference type="Proteomes" id="UP000633219">
    <property type="component" value="Unassembled WGS sequence"/>
</dbReference>
<reference evidence="8" key="1">
    <citation type="submission" date="2021-01" db="EMBL/GenBank/DDBJ databases">
        <title>Rhizobium sp. strain KVB221 16S ribosomal RNA gene Genome sequencing and assembly.</title>
        <authorList>
            <person name="Kang M."/>
        </authorList>
    </citation>
    <scope>NUCLEOTIDE SEQUENCE</scope>
    <source>
        <strain evidence="8">KVB221</strain>
    </source>
</reference>
<dbReference type="PANTHER" id="PTHR43867:SF2">
    <property type="entry name" value="CELLULOSE SYNTHASE CATALYTIC SUBUNIT A [UDP-FORMING]"/>
    <property type="match status" value="1"/>
</dbReference>
<dbReference type="InterPro" id="IPR029044">
    <property type="entry name" value="Nucleotide-diphossugar_trans"/>
</dbReference>
<dbReference type="Gene3D" id="3.90.550.10">
    <property type="entry name" value="Spore Coat Polysaccharide Biosynthesis Protein SpsA, Chain A"/>
    <property type="match status" value="1"/>
</dbReference>
<feature type="transmembrane region" description="Helical" evidence="7">
    <location>
        <begin position="561"/>
        <end position="582"/>
    </location>
</feature>
<evidence type="ECO:0000313" key="9">
    <source>
        <dbReference type="Proteomes" id="UP000633219"/>
    </source>
</evidence>
<evidence type="ECO:0000256" key="6">
    <source>
        <dbReference type="ARBA" id="ARBA00023136"/>
    </source>
</evidence>
<dbReference type="InterPro" id="IPR050321">
    <property type="entry name" value="Glycosyltr_2/OpgH_subfam"/>
</dbReference>
<dbReference type="EMBL" id="JAEQNC010000005">
    <property type="protein sequence ID" value="MBL0372477.1"/>
    <property type="molecule type" value="Genomic_DNA"/>
</dbReference>
<evidence type="ECO:0000313" key="8">
    <source>
        <dbReference type="EMBL" id="MBL0372477.1"/>
    </source>
</evidence>
<accession>A0A936YTH7</accession>
<feature type="transmembrane region" description="Helical" evidence="7">
    <location>
        <begin position="226"/>
        <end position="250"/>
    </location>
</feature>
<keyword evidence="3" id="KW-0808">Transferase</keyword>
<dbReference type="RefSeq" id="WP_201657277.1">
    <property type="nucleotide sequence ID" value="NZ_JAEQNC010000005.1"/>
</dbReference>
<evidence type="ECO:0000256" key="3">
    <source>
        <dbReference type="ARBA" id="ARBA00022679"/>
    </source>
</evidence>
<evidence type="ECO:0000256" key="5">
    <source>
        <dbReference type="ARBA" id="ARBA00022989"/>
    </source>
</evidence>
<evidence type="ECO:0000256" key="7">
    <source>
        <dbReference type="SAM" id="Phobius"/>
    </source>
</evidence>
<dbReference type="GO" id="GO:0016020">
    <property type="term" value="C:membrane"/>
    <property type="evidence" value="ECO:0007669"/>
    <property type="project" value="UniProtKB-SubCell"/>
</dbReference>
<keyword evidence="5 7" id="KW-1133">Transmembrane helix</keyword>
<dbReference type="SUPFAM" id="SSF53448">
    <property type="entry name" value="Nucleotide-diphospho-sugar transferases"/>
    <property type="match status" value="1"/>
</dbReference>
<evidence type="ECO:0000256" key="4">
    <source>
        <dbReference type="ARBA" id="ARBA00022692"/>
    </source>
</evidence>
<feature type="transmembrane region" description="Helical" evidence="7">
    <location>
        <begin position="602"/>
        <end position="625"/>
    </location>
</feature>
<name>A0A936YTH7_9HYPH</name>
<organism evidence="8 9">
    <name type="scientific">Rhizobium setariae</name>
    <dbReference type="NCBI Taxonomy" id="2801340"/>
    <lineage>
        <taxon>Bacteria</taxon>
        <taxon>Pseudomonadati</taxon>
        <taxon>Pseudomonadota</taxon>
        <taxon>Alphaproteobacteria</taxon>
        <taxon>Hyphomicrobiales</taxon>
        <taxon>Rhizobiaceae</taxon>
        <taxon>Rhizobium/Agrobacterium group</taxon>
        <taxon>Rhizobium</taxon>
    </lineage>
</organism>
<dbReference type="PANTHER" id="PTHR43867">
    <property type="entry name" value="CELLULOSE SYNTHASE CATALYTIC SUBUNIT A [UDP-FORMING]"/>
    <property type="match status" value="1"/>
</dbReference>
<evidence type="ECO:0000256" key="1">
    <source>
        <dbReference type="ARBA" id="ARBA00004141"/>
    </source>
</evidence>
<dbReference type="GO" id="GO:0016757">
    <property type="term" value="F:glycosyltransferase activity"/>
    <property type="evidence" value="ECO:0007669"/>
    <property type="project" value="UniProtKB-KW"/>
</dbReference>
<evidence type="ECO:0000256" key="2">
    <source>
        <dbReference type="ARBA" id="ARBA00022676"/>
    </source>
</evidence>
<comment type="caution">
    <text evidence="8">The sequence shown here is derived from an EMBL/GenBank/DDBJ whole genome shotgun (WGS) entry which is preliminary data.</text>
</comment>
<keyword evidence="2" id="KW-0328">Glycosyltransferase</keyword>
<keyword evidence="6 7" id="KW-0472">Membrane</keyword>